<comment type="caution">
    <text evidence="1">The sequence shown here is derived from an EMBL/GenBank/DDBJ whole genome shotgun (WGS) entry which is preliminary data.</text>
</comment>
<protein>
    <recommendedName>
        <fullName evidence="3">Protein NO VEIN C-terminal domain-containing protein</fullName>
    </recommendedName>
</protein>
<evidence type="ECO:0000313" key="1">
    <source>
        <dbReference type="EMBL" id="KAJ4859816.1"/>
    </source>
</evidence>
<evidence type="ECO:0008006" key="3">
    <source>
        <dbReference type="Google" id="ProtNLM"/>
    </source>
</evidence>
<name>A0A9W9BHC5_9HYPO</name>
<evidence type="ECO:0000313" key="2">
    <source>
        <dbReference type="Proteomes" id="UP001140511"/>
    </source>
</evidence>
<proteinExistence type="predicted"/>
<dbReference type="InterPro" id="IPR052957">
    <property type="entry name" value="Auxin_embryo_med"/>
</dbReference>
<sequence>MSAPVTSRDEARKLVQSIAQNHGYVDEDDWKLVPSDVRERLQNAVGGLQGIAGVTISTLATNIYTSDARFVFELLQNAEDNSFHKAREANLTRYVSFEVHPDHIITECNEDGFESKNLKAICDIGQSSKTGVQNGYIGQKGIGFKSVFKMAWKVYIQSGHFSFAFEHRNGDNGLGMIRPIWCEPGEGPPHPTTRMKLLLGDGRSPILPSDYDIILDQFNSLNENILLFMRNLEEIRISIFDNGGKMEKSYIFSKLRISANVIRVTKVTNAADSIETGSKDYYIFKHNVENLDKHDNRIYSEDEEATKAYASAEIFLGFPLTEESIPILEYEHIFAYLPMKQAGFTFLINSDFVTQANRQDIVMTSRRNLGLRKGIVEAFIQAIMKFCHHPKLQYTWMRFLPRKDQHYDAFWSQLVTLLEERLKETPVLRPICEDSLRLITSLHFPLSSQLDCHGNPLFEDIYRGAYISKQYSELDIKTLRSYGLTEYPMSYVLSALSLYSYSAESKLRSKDADDDWHTRASKYLSSMLHETWYKNSLCSFPLLPLQDGTWIAPDDEAVYFPKTKTGLEIPPEVDLKIIDSKAAHNVHRRHLFHQLGVREVEISYLRLVILASGFRVTASSSSLKQLQFMFLTDKLRGLWENKENILIVDSEGQKQSAYVIDVYMPDSGNIFGPSELLGKVKRTDGIYFKFLHHSCMGSIFEKEDENLISSWKDWLCSYAGVRRHIRIISQHNTNELSKECLYIAANHADKFLGYLRYSWKQERKTIESTPGLIRQLKRVVVPCYGGKSTHIKFIYLPLPNLQRQWERFSRGSEIFPFIKLDKEITRETYVQDWGFLVSCLSVGVEDNIRFYLWILFYIMSHHKGGDIDDAFRIIDLYKHIHNRYVESDEAEKKKQKEYIRKFFQRNPLIYVPKTKYSASSHMFPKDCVWEGPESLTNKAPLRARYQAMSISNLSSIASFMTDVLDIGHCDEEIICNQLDDLRSCGSNDFDRIKDLYTSLWGMLRKKKLNDSKELMKSKFADKALIYTKSDNCWSKISQCLWSKSTIRSKKALESDYNELKTFFVDILGVETLNIGVIYRELSRLGESTPTVELVKEQLFAFKDHLHTIDSYKNINPDGMRKLTIFPVRYPGAQQDVRFCDGNAEFAIADRRPLEESFQQKIKMLGFAFDEVHSLGPVIRWLALEERYLSYLVTETSKVEDDDRVLNHALSHSIESRALALCRIAKHFSFPRWRTSEEIHKLYYLLKEAKVFETDKISCIQLVQQGGQSYSHEIRRGKFHLEESSKGLDIFVPLEQKSRALCLARDLPARLFKWLTTNRSADDPSSTYERSYSLVKDILKEDSYAYNHILFEEGIIEITIEGEELSGEDSILISSVTGDASELRGSTEIVSDMSTPSTDISSPRTIFDHDAIRPTVAHQDTTVSISRFASSPSANRLFIQETSSNASAENVEVSTSIQRESLSVDLVYFGLLRHVVSAARRAPFPTKGIFDLDTLRESLPLLSSVFGIPWYEKIDSTFPQLERDKMIGAAGELYVFELLKACNPSLPDFGIDNWKSKIRSYAKKHPEYASMLPWHGRETSDLVYHDKMGTFTKLLIDNCYFNASTWEHRRPTYNFEVKTTVSSCETRFFVSKNQYKMLHDNRGKEDSVYIIMRVFNVGNANIGLRLYVDPAELEAKEELLFTAETWSVVPGA</sequence>
<organism evidence="1 2">
    <name type="scientific">Trichoderma breve</name>
    <dbReference type="NCBI Taxonomy" id="2034170"/>
    <lineage>
        <taxon>Eukaryota</taxon>
        <taxon>Fungi</taxon>
        <taxon>Dikarya</taxon>
        <taxon>Ascomycota</taxon>
        <taxon>Pezizomycotina</taxon>
        <taxon>Sordariomycetes</taxon>
        <taxon>Hypocreomycetidae</taxon>
        <taxon>Hypocreales</taxon>
        <taxon>Hypocreaceae</taxon>
        <taxon>Trichoderma</taxon>
    </lineage>
</organism>
<dbReference type="PANTHER" id="PTHR32387:SF0">
    <property type="entry name" value="PROTEIN NO VEIN"/>
    <property type="match status" value="1"/>
</dbReference>
<dbReference type="Proteomes" id="UP001140511">
    <property type="component" value="Unassembled WGS sequence"/>
</dbReference>
<dbReference type="Gene3D" id="3.30.565.10">
    <property type="entry name" value="Histidine kinase-like ATPase, C-terminal domain"/>
    <property type="match status" value="1"/>
</dbReference>
<dbReference type="RefSeq" id="XP_056028872.1">
    <property type="nucleotide sequence ID" value="XM_056172014.1"/>
</dbReference>
<gene>
    <name evidence="1" type="ORF">T069G_04804</name>
</gene>
<keyword evidence="2" id="KW-1185">Reference proteome</keyword>
<reference evidence="1" key="1">
    <citation type="submission" date="2022-09" db="EMBL/GenBank/DDBJ databases">
        <title>Chromosome-level assembly of Trichoderma breve T069, a fungus used in development of biopesticide product.</title>
        <authorList>
            <person name="Lin R."/>
            <person name="Liu T."/>
        </authorList>
    </citation>
    <scope>NUCLEOTIDE SEQUENCE</scope>
    <source>
        <strain evidence="1">T069</strain>
    </source>
</reference>
<dbReference type="NCBIfam" id="NF047352">
    <property type="entry name" value="P_loop_sacsin"/>
    <property type="match status" value="1"/>
</dbReference>
<dbReference type="EMBL" id="JAOPEN010000003">
    <property type="protein sequence ID" value="KAJ4859816.1"/>
    <property type="molecule type" value="Genomic_DNA"/>
</dbReference>
<dbReference type="PANTHER" id="PTHR32387">
    <property type="entry name" value="WU:FJ29H11"/>
    <property type="match status" value="1"/>
</dbReference>
<dbReference type="SUPFAM" id="SSF55874">
    <property type="entry name" value="ATPase domain of HSP90 chaperone/DNA topoisomerase II/histidine kinase"/>
    <property type="match status" value="1"/>
</dbReference>
<dbReference type="InterPro" id="IPR036890">
    <property type="entry name" value="HATPase_C_sf"/>
</dbReference>
<accession>A0A9W9BHC5</accession>
<dbReference type="GeneID" id="80866702"/>